<feature type="domain" description="DNA2/NAM7 helicase-like C-terminal" evidence="4">
    <location>
        <begin position="1497"/>
        <end position="1711"/>
    </location>
</feature>
<evidence type="ECO:0000313" key="5">
    <source>
        <dbReference type="EMBL" id="CAE6424506.1"/>
    </source>
</evidence>
<feature type="domain" description="DNA2/NAM7 helicase helicase" evidence="3">
    <location>
        <begin position="1402"/>
        <end position="1461"/>
    </location>
</feature>
<feature type="domain" description="DNA2/NAM7 helicase helicase" evidence="3">
    <location>
        <begin position="1285"/>
        <end position="1394"/>
    </location>
</feature>
<dbReference type="InterPro" id="IPR047187">
    <property type="entry name" value="SF1_C_Upf1"/>
</dbReference>
<proteinExistence type="predicted"/>
<accession>A0A8H3AJ80</accession>
<protein>
    <recommendedName>
        <fullName evidence="7">RNA-directed RNA polymerase</fullName>
    </recommendedName>
</protein>
<dbReference type="InterPro" id="IPR045055">
    <property type="entry name" value="DNA2/NAM7-like"/>
</dbReference>
<dbReference type="GO" id="GO:0004386">
    <property type="term" value="F:helicase activity"/>
    <property type="evidence" value="ECO:0007669"/>
    <property type="project" value="InterPro"/>
</dbReference>
<dbReference type="Proteomes" id="UP000663853">
    <property type="component" value="Unassembled WGS sequence"/>
</dbReference>
<dbReference type="PANTHER" id="PTHR10887">
    <property type="entry name" value="DNA2/NAM7 HELICASE FAMILY"/>
    <property type="match status" value="1"/>
</dbReference>
<feature type="compositionally biased region" description="Basic and acidic residues" evidence="1">
    <location>
        <begin position="1262"/>
        <end position="1274"/>
    </location>
</feature>
<dbReference type="Pfam" id="PF05183">
    <property type="entry name" value="RdRP"/>
    <property type="match status" value="2"/>
</dbReference>
<sequence>MAPVEFVLRAPLQPDEESWVFTLPSPLPPPRRGQGKLLRFAPEGLVLTLDQFPSNRVLHHDVPDQYILASFAALRFKDNPPSIAANYIQRVLTKGLFLNGKQYRFYHHSNSQLRSRSCWLRAASTDEELDQRIQNLCDVSKINNIAKRAKRIGLLFSGAEIDWDLDPALTKDIPDITLGEELFSDGEALCYDQRSTLFTAAMYGFRMWLDLKNVHAASSEKEKGRSSWVSIYTVSYPDQISRLQAIHPQLDQAKQHYVHFRDSMRKLKTGADNTFSVVDYSRPYQFARLNNDIIVLLSALGITNEALSAKQDAYFDWIKSADKDVGSAMNFLSALGKHDLAERIFMDGLEDEYIRAQIRNAQVEEVNAFQKPETGKDRSRIFLLQSRFLFGVCDPYGLLEEGEVHVRVMEPRRGATTLSNIDLMVVRNPCLHPGDILKLRAVHHTELDHLVDCIVFSGKGRRAAPAMSSGGDLDGDRFTVVWDSDIVPSTIAQSYDYPAPKAQVNLRITRKDLATHFANYNSMDLGRVASLHIKWARTLRGAMSAECQELNALHSQSVDGARIRIPERLTKPPEVTEPFVLEVLITKARSFAESFLTTEAVHFDKLGHQTAEMALKTLMSLDSSAFPASTENEIVQLCRRFARRNMVDFKDYLNHVDFGALSANEKYALCSGLDLNTESHPFIWNSLLRSDVVPGFVLAGQNLAGPLPLQRLYSSKIQGRQAFFEYLKRATTDFMRKLIIIKTDERFGVGIFIRGRHAWDEDSYVNQDVLVHAFQPSVATGGQLAKPTKNGYMLYASDGTFQLFERHRSNTFIYLNFATEYSRKDVNASIALAKISESVRRQIGRVQKTEVETIEIHVVSNRDRIAQECFDLRFSHVHTEQVLPRFEREIKTYMPKSVKDLRSSKTDNESWAEQHIRELFSLEPLDFLEEIRAIEDEKLEDFLQLAWTHNAHAYAFYIFEVMSSRALEDQNKLGSLQHWLGIDPAMVYALLKVYMEQSEDSNIFRVLDEAIIRSIISSANTYSISAPMTIERLRPAVNALTFKEFSEIMWLTACSVRSLTLAADMLATLTETRNEVSSRSPSLEYAHRHLWAVCLDRAEDAGSECPCDDDGRPRRQKKAPPKVPLKSTNEERVIDAQIRVDSPAHVRLHAHVRLQAASQPERGTDPRGRPIMDGVVSGVRKGEMRIHLLHTPPIDFEDIEWYLYPAGDIVTSRAMLDSVVKLQSYPSHSTALHHFITGDEDVHPTIPENPEDSELDSETEGETGHPEEPPRDWTIDDTGIDWARFNESQRSAILSINHPLSLVWGPPGTGKTTVVVTMLRLLLRSMPSSSKILMTASTHNAVDNVLGRFIKENEQHKLIAKDQLLRVATDINKVHPSLREYTMDAAIGGSMVDNRNLIKKAEKRVRDSTIVFTTCAGAGLGVLRRFKFQIVLVDEASQITEAAALIPMVKGCQKAVLVGDQLSIYARYLSSWFIDILVFTSVQLRPTVRPQAKALDYDVSLLERLYTGPERAGMSRIMLDTQYRFPAALARFPSTEFYNSSLKTGISDSGFAERLEHLAQTNFPWPRGTEQGPNALNTNVFVSCKSEESYGRSSKENVGQAEVVMRILRLLRTRRDVTEASDPPPALSITILSPYSRQVKLLRGMLDKDSTVSKNTEVHTIDGFQGREAEIIIFTTVRSNPNGDIGFLEDERRLNVALTRAQLGRIIVGNEDTLGYVHAPEKKGDPGEEGVSGEDLPHRGNEVWGRAIKDCRRVQLPEQAA</sequence>
<dbReference type="InterPro" id="IPR041677">
    <property type="entry name" value="DNA2/NAM7_AAA_11"/>
</dbReference>
<dbReference type="InterPro" id="IPR041679">
    <property type="entry name" value="DNA2/NAM7-like_C"/>
</dbReference>
<dbReference type="Pfam" id="PF13086">
    <property type="entry name" value="AAA_11"/>
    <property type="match status" value="2"/>
</dbReference>
<feature type="compositionally biased region" description="Acidic residues" evidence="1">
    <location>
        <begin position="1249"/>
        <end position="1261"/>
    </location>
</feature>
<dbReference type="Gene3D" id="3.40.50.300">
    <property type="entry name" value="P-loop containing nucleotide triphosphate hydrolases"/>
    <property type="match status" value="2"/>
</dbReference>
<dbReference type="InterPro" id="IPR057596">
    <property type="entry name" value="RDRP_core"/>
</dbReference>
<evidence type="ECO:0008006" key="7">
    <source>
        <dbReference type="Google" id="ProtNLM"/>
    </source>
</evidence>
<evidence type="ECO:0000256" key="1">
    <source>
        <dbReference type="SAM" id="MobiDB-lite"/>
    </source>
</evidence>
<dbReference type="CDD" id="cd18808">
    <property type="entry name" value="SF1_C_Upf1"/>
    <property type="match status" value="1"/>
</dbReference>
<dbReference type="Pfam" id="PF13087">
    <property type="entry name" value="AAA_12"/>
    <property type="match status" value="1"/>
</dbReference>
<evidence type="ECO:0000259" key="3">
    <source>
        <dbReference type="Pfam" id="PF13086"/>
    </source>
</evidence>
<evidence type="ECO:0000313" key="6">
    <source>
        <dbReference type="Proteomes" id="UP000663853"/>
    </source>
</evidence>
<evidence type="ECO:0000259" key="2">
    <source>
        <dbReference type="Pfam" id="PF05183"/>
    </source>
</evidence>
<comment type="caution">
    <text evidence="5">The sequence shown here is derived from an EMBL/GenBank/DDBJ whole genome shotgun (WGS) entry which is preliminary data.</text>
</comment>
<feature type="region of interest" description="Disordered" evidence="1">
    <location>
        <begin position="1103"/>
        <end position="1126"/>
    </location>
</feature>
<organism evidence="5 6">
    <name type="scientific">Rhizoctonia solani</name>
    <dbReference type="NCBI Taxonomy" id="456999"/>
    <lineage>
        <taxon>Eukaryota</taxon>
        <taxon>Fungi</taxon>
        <taxon>Dikarya</taxon>
        <taxon>Basidiomycota</taxon>
        <taxon>Agaricomycotina</taxon>
        <taxon>Agaricomycetes</taxon>
        <taxon>Cantharellales</taxon>
        <taxon>Ceratobasidiaceae</taxon>
        <taxon>Rhizoctonia</taxon>
    </lineage>
</organism>
<feature type="domain" description="RDRP core" evidence="2">
    <location>
        <begin position="255"/>
        <end position="562"/>
    </location>
</feature>
<evidence type="ECO:0000259" key="4">
    <source>
        <dbReference type="Pfam" id="PF13087"/>
    </source>
</evidence>
<dbReference type="OrthoDB" id="5584477at2759"/>
<dbReference type="PANTHER" id="PTHR10887:SF495">
    <property type="entry name" value="HELICASE SENATAXIN ISOFORM X1-RELATED"/>
    <property type="match status" value="1"/>
</dbReference>
<name>A0A8H3AJ80_9AGAM</name>
<reference evidence="5" key="1">
    <citation type="submission" date="2021-01" db="EMBL/GenBank/DDBJ databases">
        <authorList>
            <person name="Kaushik A."/>
        </authorList>
    </citation>
    <scope>NUCLEOTIDE SEQUENCE</scope>
    <source>
        <strain evidence="5">AG6-10EEA</strain>
    </source>
</reference>
<dbReference type="GO" id="GO:0003968">
    <property type="term" value="F:RNA-directed RNA polymerase activity"/>
    <property type="evidence" value="ECO:0007669"/>
    <property type="project" value="InterPro"/>
</dbReference>
<feature type="region of interest" description="Disordered" evidence="1">
    <location>
        <begin position="1240"/>
        <end position="1276"/>
    </location>
</feature>
<gene>
    <name evidence="5" type="ORF">RDB_LOCUS16386</name>
</gene>
<dbReference type="SUPFAM" id="SSF52540">
    <property type="entry name" value="P-loop containing nucleoside triphosphate hydrolases"/>
    <property type="match status" value="1"/>
</dbReference>
<dbReference type="EMBL" id="CAJMXA010000291">
    <property type="protein sequence ID" value="CAE6424506.1"/>
    <property type="molecule type" value="Genomic_DNA"/>
</dbReference>
<dbReference type="InterPro" id="IPR027417">
    <property type="entry name" value="P-loop_NTPase"/>
</dbReference>
<feature type="domain" description="RDRP core" evidence="2">
    <location>
        <begin position="76"/>
        <end position="186"/>
    </location>
</feature>
<feature type="region of interest" description="Disordered" evidence="1">
    <location>
        <begin position="1717"/>
        <end position="1742"/>
    </location>
</feature>